<comment type="caution">
    <text evidence="1">The sequence shown here is derived from an EMBL/GenBank/DDBJ whole genome shotgun (WGS) entry which is preliminary data.</text>
</comment>
<protein>
    <submittedName>
        <fullName evidence="1">Uncharacterized protein</fullName>
    </submittedName>
</protein>
<organism evidence="1 2">
    <name type="scientific">Colocasia esculenta</name>
    <name type="common">Wild taro</name>
    <name type="synonym">Arum esculentum</name>
    <dbReference type="NCBI Taxonomy" id="4460"/>
    <lineage>
        <taxon>Eukaryota</taxon>
        <taxon>Viridiplantae</taxon>
        <taxon>Streptophyta</taxon>
        <taxon>Embryophyta</taxon>
        <taxon>Tracheophyta</taxon>
        <taxon>Spermatophyta</taxon>
        <taxon>Magnoliopsida</taxon>
        <taxon>Liliopsida</taxon>
        <taxon>Araceae</taxon>
        <taxon>Aroideae</taxon>
        <taxon>Colocasieae</taxon>
        <taxon>Colocasia</taxon>
    </lineage>
</organism>
<reference evidence="1" key="1">
    <citation type="submission" date="2017-07" db="EMBL/GenBank/DDBJ databases">
        <title>Taro Niue Genome Assembly and Annotation.</title>
        <authorList>
            <person name="Atibalentja N."/>
            <person name="Keating K."/>
            <person name="Fields C.J."/>
        </authorList>
    </citation>
    <scope>NUCLEOTIDE SEQUENCE</scope>
    <source>
        <strain evidence="1">Niue_2</strain>
        <tissue evidence="1">Leaf</tissue>
    </source>
</reference>
<gene>
    <name evidence="1" type="ORF">Taro_012621</name>
</gene>
<keyword evidence="2" id="KW-1185">Reference proteome</keyword>
<dbReference type="EMBL" id="NMUH01000493">
    <property type="protein sequence ID" value="MQL80176.1"/>
    <property type="molecule type" value="Genomic_DNA"/>
</dbReference>
<dbReference type="AlphaFoldDB" id="A0A843UDI3"/>
<evidence type="ECO:0000313" key="1">
    <source>
        <dbReference type="EMBL" id="MQL80176.1"/>
    </source>
</evidence>
<accession>A0A843UDI3</accession>
<dbReference type="Proteomes" id="UP000652761">
    <property type="component" value="Unassembled WGS sequence"/>
</dbReference>
<evidence type="ECO:0000313" key="2">
    <source>
        <dbReference type="Proteomes" id="UP000652761"/>
    </source>
</evidence>
<proteinExistence type="predicted"/>
<name>A0A843UDI3_COLES</name>
<sequence>MRYARIGPARSGTPNPGSFQRSCTILEAITGGTHTTEFEISSTTAHASSFVRMVNKTMVCWCADSGRIGLALMRSDSARIGANRSDSPGNCWAVMVEAPVWPDSHGGKRALAAWLLRIGTAQSRFAGHRGFLTGRGEAERVGPGESGRIEADPVDSLADGGSRRIMLTGRRRFAPMRANRADSLRRAKP</sequence>